<dbReference type="AlphaFoldDB" id="A0A6C2UNH8"/>
<evidence type="ECO:0000313" key="4">
    <source>
        <dbReference type="EMBL" id="VGO21493.1"/>
    </source>
</evidence>
<dbReference type="InterPro" id="IPR008984">
    <property type="entry name" value="SMAD_FHA_dom_sf"/>
</dbReference>
<keyword evidence="2" id="KW-0812">Transmembrane</keyword>
<evidence type="ECO:0000313" key="5">
    <source>
        <dbReference type="Proteomes" id="UP000346198"/>
    </source>
</evidence>
<dbReference type="Gene3D" id="2.60.200.20">
    <property type="match status" value="1"/>
</dbReference>
<evidence type="ECO:0000256" key="2">
    <source>
        <dbReference type="SAM" id="Phobius"/>
    </source>
</evidence>
<reference evidence="4 5" key="1">
    <citation type="submission" date="2019-04" db="EMBL/GenBank/DDBJ databases">
        <authorList>
            <person name="Van Vliet M D."/>
        </authorList>
    </citation>
    <scope>NUCLEOTIDE SEQUENCE [LARGE SCALE GENOMIC DNA]</scope>
    <source>
        <strain evidence="4 5">F21</strain>
    </source>
</reference>
<feature type="domain" description="FHA" evidence="3">
    <location>
        <begin position="24"/>
        <end position="87"/>
    </location>
</feature>
<feature type="compositionally biased region" description="Pro residues" evidence="1">
    <location>
        <begin position="103"/>
        <end position="123"/>
    </location>
</feature>
<organism evidence="4 5">
    <name type="scientific">Pontiella sulfatireligans</name>
    <dbReference type="NCBI Taxonomy" id="2750658"/>
    <lineage>
        <taxon>Bacteria</taxon>
        <taxon>Pseudomonadati</taxon>
        <taxon>Kiritimatiellota</taxon>
        <taxon>Kiritimatiellia</taxon>
        <taxon>Kiritimatiellales</taxon>
        <taxon>Pontiellaceae</taxon>
        <taxon>Pontiella</taxon>
    </lineage>
</organism>
<accession>A0A6C2UNH8</accession>
<gene>
    <name evidence="4" type="ORF">SCARR_03567</name>
</gene>
<keyword evidence="2" id="KW-0472">Membrane</keyword>
<dbReference type="SUPFAM" id="SSF49879">
    <property type="entry name" value="SMAD/FHA domain"/>
    <property type="match status" value="1"/>
</dbReference>
<name>A0A6C2UNH8_9BACT</name>
<feature type="transmembrane region" description="Helical" evidence="2">
    <location>
        <begin position="165"/>
        <end position="186"/>
    </location>
</feature>
<dbReference type="EMBL" id="CAAHFH010000002">
    <property type="protein sequence ID" value="VGO21493.1"/>
    <property type="molecule type" value="Genomic_DNA"/>
</dbReference>
<protein>
    <recommendedName>
        <fullName evidence="3">FHA domain-containing protein</fullName>
    </recommendedName>
</protein>
<dbReference type="CDD" id="cd00060">
    <property type="entry name" value="FHA"/>
    <property type="match status" value="1"/>
</dbReference>
<dbReference type="InterPro" id="IPR000253">
    <property type="entry name" value="FHA_dom"/>
</dbReference>
<keyword evidence="2" id="KW-1133">Transmembrane helix</keyword>
<evidence type="ECO:0000256" key="1">
    <source>
        <dbReference type="SAM" id="MobiDB-lite"/>
    </source>
</evidence>
<keyword evidence="5" id="KW-1185">Reference proteome</keyword>
<evidence type="ECO:0000259" key="3">
    <source>
        <dbReference type="Pfam" id="PF00498"/>
    </source>
</evidence>
<proteinExistence type="predicted"/>
<dbReference type="RefSeq" id="WP_136062947.1">
    <property type="nucleotide sequence ID" value="NZ_CAAHFH010000002.1"/>
</dbReference>
<sequence>MSHLIIEQGKGVGAEVSVPSAGMKFGRSPANDLVLEDPAAMLFHGRFFFKSDGSLWVTDFGAGEKTVVGGIPIDEYQLKSGDLVEVGETAFRIINTTQEDAVAPPPAPPAPVPVPEPPPPPAPAAALGGEEIDLGFKGGRKTRSKPQAAVEATPQQAKGSLMHRLMQVIVILLVLGVLVFIVPQLLEMVEDTPEVVVKKETMALSYERVQADTRNIFRYYLELDEKGNLSMAIDDLKNNRHIQKQKKVEETVMLHLAVSIDDAGFFEVDSDYAGTSQGQYDLYDIAVQRNRRFQQIKVLNREPPAEIKRTVSVIEDFALSELGISHTFFKDNAKLLELAEEALNLGGARYAERDVRYGNLAEAIRNYSEAMLYLETFEPKPAIYRKASEGLLRANTERNDRYKEHMFSAEQSIRLQEWDAASKQLRILSELIPERNDPRHDTISSKLLNVEQHLR</sequence>
<feature type="region of interest" description="Disordered" evidence="1">
    <location>
        <begin position="100"/>
        <end position="128"/>
    </location>
</feature>
<dbReference type="Proteomes" id="UP000346198">
    <property type="component" value="Unassembled WGS sequence"/>
</dbReference>
<dbReference type="Pfam" id="PF00498">
    <property type="entry name" value="FHA"/>
    <property type="match status" value="1"/>
</dbReference>